<keyword evidence="1" id="KW-0732">Signal</keyword>
<feature type="chain" id="PRO_5036765573" description="Secreted protein" evidence="1">
    <location>
        <begin position="30"/>
        <end position="140"/>
    </location>
</feature>
<gene>
    <name evidence="2" type="ORF">GCM10010358_73820</name>
</gene>
<evidence type="ECO:0000313" key="2">
    <source>
        <dbReference type="EMBL" id="GGY10556.1"/>
    </source>
</evidence>
<accession>A0A918P0N0</accession>
<name>A0A918P0N0_9ACTN</name>
<organism evidence="2 3">
    <name type="scientific">Streptomyces minutiscleroticus</name>
    <dbReference type="NCBI Taxonomy" id="68238"/>
    <lineage>
        <taxon>Bacteria</taxon>
        <taxon>Bacillati</taxon>
        <taxon>Actinomycetota</taxon>
        <taxon>Actinomycetes</taxon>
        <taxon>Kitasatosporales</taxon>
        <taxon>Streptomycetaceae</taxon>
        <taxon>Streptomyces</taxon>
    </lineage>
</organism>
<sequence>MRSTGVVRTGAIAAAAAALALSFVGPASAADVTPMGEGEWDYLGSSGVYEINGQFYSQRFNSHGGNVKVCWTTDSTAKWYYGLYEYDESNDDDKVGTTRTQVAGGCEEWAVGNYLDGDNGLAELYAVTNDPKVTKVEFWD</sequence>
<proteinExistence type="predicted"/>
<reference evidence="2" key="1">
    <citation type="journal article" date="2014" name="Int. J. Syst. Evol. Microbiol.">
        <title>Complete genome sequence of Corynebacterium casei LMG S-19264T (=DSM 44701T), isolated from a smear-ripened cheese.</title>
        <authorList>
            <consortium name="US DOE Joint Genome Institute (JGI-PGF)"/>
            <person name="Walter F."/>
            <person name="Albersmeier A."/>
            <person name="Kalinowski J."/>
            <person name="Ruckert C."/>
        </authorList>
    </citation>
    <scope>NUCLEOTIDE SEQUENCE</scope>
    <source>
        <strain evidence="2">JCM 4790</strain>
    </source>
</reference>
<feature type="signal peptide" evidence="1">
    <location>
        <begin position="1"/>
        <end position="29"/>
    </location>
</feature>
<dbReference type="Proteomes" id="UP000619244">
    <property type="component" value="Unassembled WGS sequence"/>
</dbReference>
<protein>
    <recommendedName>
        <fullName evidence="4">Secreted protein</fullName>
    </recommendedName>
</protein>
<dbReference type="AlphaFoldDB" id="A0A918P0N0"/>
<reference evidence="2" key="2">
    <citation type="submission" date="2020-09" db="EMBL/GenBank/DDBJ databases">
        <authorList>
            <person name="Sun Q."/>
            <person name="Ohkuma M."/>
        </authorList>
    </citation>
    <scope>NUCLEOTIDE SEQUENCE</scope>
    <source>
        <strain evidence="2">JCM 4790</strain>
    </source>
</reference>
<keyword evidence="3" id="KW-1185">Reference proteome</keyword>
<comment type="caution">
    <text evidence="2">The sequence shown here is derived from an EMBL/GenBank/DDBJ whole genome shotgun (WGS) entry which is preliminary data.</text>
</comment>
<dbReference type="EMBL" id="BMVU01000074">
    <property type="protein sequence ID" value="GGY10556.1"/>
    <property type="molecule type" value="Genomic_DNA"/>
</dbReference>
<evidence type="ECO:0008006" key="4">
    <source>
        <dbReference type="Google" id="ProtNLM"/>
    </source>
</evidence>
<evidence type="ECO:0000256" key="1">
    <source>
        <dbReference type="SAM" id="SignalP"/>
    </source>
</evidence>
<evidence type="ECO:0000313" key="3">
    <source>
        <dbReference type="Proteomes" id="UP000619244"/>
    </source>
</evidence>